<dbReference type="SUPFAM" id="SSF47413">
    <property type="entry name" value="lambda repressor-like DNA-binding domains"/>
    <property type="match status" value="1"/>
</dbReference>
<protein>
    <submittedName>
        <fullName evidence="2">Helix-turn-helix transcriptional regulator</fullName>
    </submittedName>
</protein>
<dbReference type="PROSITE" id="PS50943">
    <property type="entry name" value="HTH_CROC1"/>
    <property type="match status" value="1"/>
</dbReference>
<accession>A0ABS2DFN3</accession>
<dbReference type="InterPro" id="IPR001387">
    <property type="entry name" value="Cro/C1-type_HTH"/>
</dbReference>
<feature type="domain" description="HTH cro/C1-type" evidence="1">
    <location>
        <begin position="9"/>
        <end position="65"/>
    </location>
</feature>
<reference evidence="2 3" key="1">
    <citation type="submission" date="2021-02" db="EMBL/GenBank/DDBJ databases">
        <title>Bacillus sp. RD4P76, an endophyte from a halophyte.</title>
        <authorList>
            <person name="Sun J.-Q."/>
        </authorList>
    </citation>
    <scope>NUCLEOTIDE SEQUENCE [LARGE SCALE GENOMIC DNA]</scope>
    <source>
        <strain evidence="2 3">RD4P76</strain>
    </source>
</reference>
<dbReference type="Gene3D" id="1.10.260.40">
    <property type="entry name" value="lambda repressor-like DNA-binding domains"/>
    <property type="match status" value="1"/>
</dbReference>
<comment type="caution">
    <text evidence="2">The sequence shown here is derived from an EMBL/GenBank/DDBJ whole genome shotgun (WGS) entry which is preliminary data.</text>
</comment>
<dbReference type="EMBL" id="JAFELM010000021">
    <property type="protein sequence ID" value="MBM6617286.1"/>
    <property type="molecule type" value="Genomic_DNA"/>
</dbReference>
<evidence type="ECO:0000313" key="3">
    <source>
        <dbReference type="Proteomes" id="UP001518925"/>
    </source>
</evidence>
<proteinExistence type="predicted"/>
<dbReference type="Proteomes" id="UP001518925">
    <property type="component" value="Unassembled WGS sequence"/>
</dbReference>
<dbReference type="CDD" id="cd00093">
    <property type="entry name" value="HTH_XRE"/>
    <property type="match status" value="1"/>
</dbReference>
<keyword evidence="3" id="KW-1185">Reference proteome</keyword>
<dbReference type="Pfam" id="PF01381">
    <property type="entry name" value="HTH_3"/>
    <property type="match status" value="1"/>
</dbReference>
<sequence>MITDIGQKVRTLRKKCGYSLHDLANKLGVSAGYLSNLETGKSETIQLSLLQQLQDEFALFSLETMKVIKDDDEFELRLLHINHLLRKINKENPDQSEYLLSLVEKGADLFDKNNQKS</sequence>
<dbReference type="SMART" id="SM00530">
    <property type="entry name" value="HTH_XRE"/>
    <property type="match status" value="1"/>
</dbReference>
<organism evidence="2 3">
    <name type="scientific">Bacillus suaedaesalsae</name>
    <dbReference type="NCBI Taxonomy" id="2810349"/>
    <lineage>
        <taxon>Bacteria</taxon>
        <taxon>Bacillati</taxon>
        <taxon>Bacillota</taxon>
        <taxon>Bacilli</taxon>
        <taxon>Bacillales</taxon>
        <taxon>Bacillaceae</taxon>
        <taxon>Bacillus</taxon>
    </lineage>
</organism>
<name>A0ABS2DFN3_9BACI</name>
<evidence type="ECO:0000313" key="2">
    <source>
        <dbReference type="EMBL" id="MBM6617286.1"/>
    </source>
</evidence>
<evidence type="ECO:0000259" key="1">
    <source>
        <dbReference type="PROSITE" id="PS50943"/>
    </source>
</evidence>
<gene>
    <name evidence="2" type="ORF">JR050_06305</name>
</gene>
<dbReference type="InterPro" id="IPR010982">
    <property type="entry name" value="Lambda_DNA-bd_dom_sf"/>
</dbReference>
<dbReference type="RefSeq" id="WP_204202665.1">
    <property type="nucleotide sequence ID" value="NZ_JAFELM010000021.1"/>
</dbReference>